<dbReference type="GO" id="GO:0016747">
    <property type="term" value="F:acyltransferase activity, transferring groups other than amino-acyl groups"/>
    <property type="evidence" value="ECO:0007669"/>
    <property type="project" value="InterPro"/>
</dbReference>
<evidence type="ECO:0000313" key="3">
    <source>
        <dbReference type="Proteomes" id="UP000754883"/>
    </source>
</evidence>
<accession>A0A9N9UR79</accession>
<organism evidence="2 3">
    <name type="scientific">Clonostachys byssicola</name>
    <dbReference type="NCBI Taxonomy" id="160290"/>
    <lineage>
        <taxon>Eukaryota</taxon>
        <taxon>Fungi</taxon>
        <taxon>Dikarya</taxon>
        <taxon>Ascomycota</taxon>
        <taxon>Pezizomycotina</taxon>
        <taxon>Sordariomycetes</taxon>
        <taxon>Hypocreomycetidae</taxon>
        <taxon>Hypocreales</taxon>
        <taxon>Bionectriaceae</taxon>
        <taxon>Clonostachys</taxon>
    </lineage>
</organism>
<dbReference type="Proteomes" id="UP000754883">
    <property type="component" value="Unassembled WGS sequence"/>
</dbReference>
<dbReference type="Pfam" id="PF22998">
    <property type="entry name" value="GNAT_LYC1-like"/>
    <property type="match status" value="1"/>
</dbReference>
<dbReference type="SUPFAM" id="SSF55729">
    <property type="entry name" value="Acyl-CoA N-acyltransferases (Nat)"/>
    <property type="match status" value="1"/>
</dbReference>
<evidence type="ECO:0000259" key="1">
    <source>
        <dbReference type="PROSITE" id="PS51186"/>
    </source>
</evidence>
<dbReference type="Gene3D" id="3.40.630.30">
    <property type="match status" value="1"/>
</dbReference>
<gene>
    <name evidence="2" type="ORF">CBYS24578_00003075</name>
</gene>
<dbReference type="OrthoDB" id="2020070at2759"/>
<keyword evidence="3" id="KW-1185">Reference proteome</keyword>
<dbReference type="PROSITE" id="PS51186">
    <property type="entry name" value="GNAT"/>
    <property type="match status" value="1"/>
</dbReference>
<dbReference type="InterPro" id="IPR000182">
    <property type="entry name" value="GNAT_dom"/>
</dbReference>
<name>A0A9N9UR79_9HYPO</name>
<protein>
    <recommendedName>
        <fullName evidence="1">N-acetyltransferase domain-containing protein</fullName>
    </recommendedName>
</protein>
<dbReference type="EMBL" id="CABFNO020001546">
    <property type="protein sequence ID" value="CAG9997430.1"/>
    <property type="molecule type" value="Genomic_DNA"/>
</dbReference>
<dbReference type="PANTHER" id="PTHR34815">
    <property type="entry name" value="LYSINE ACETYLTRANSFERASE"/>
    <property type="match status" value="1"/>
</dbReference>
<reference evidence="2 3" key="2">
    <citation type="submission" date="2021-10" db="EMBL/GenBank/DDBJ databases">
        <authorList>
            <person name="Piombo E."/>
        </authorList>
    </citation>
    <scope>NUCLEOTIDE SEQUENCE [LARGE SCALE GENOMIC DNA]</scope>
</reference>
<dbReference type="PANTHER" id="PTHR34815:SF4">
    <property type="entry name" value="N-ACETYLTRANSFERASE DOMAIN-CONTAINING PROTEIN"/>
    <property type="match status" value="1"/>
</dbReference>
<dbReference type="InterPro" id="IPR016181">
    <property type="entry name" value="Acyl_CoA_acyltransferase"/>
</dbReference>
<dbReference type="Pfam" id="PF13527">
    <property type="entry name" value="Acetyltransf_9"/>
    <property type="match status" value="1"/>
</dbReference>
<proteinExistence type="predicted"/>
<reference evidence="3" key="1">
    <citation type="submission" date="2019-06" db="EMBL/GenBank/DDBJ databases">
        <authorList>
            <person name="Broberg M."/>
        </authorList>
    </citation>
    <scope>NUCLEOTIDE SEQUENCE [LARGE SCALE GENOMIC DNA]</scope>
</reference>
<comment type="caution">
    <text evidence="2">The sequence shown here is derived from an EMBL/GenBank/DDBJ whole genome shotgun (WGS) entry which is preliminary data.</text>
</comment>
<evidence type="ECO:0000313" key="2">
    <source>
        <dbReference type="EMBL" id="CAG9997430.1"/>
    </source>
</evidence>
<dbReference type="AlphaFoldDB" id="A0A9N9UR79"/>
<dbReference type="InterPro" id="IPR053013">
    <property type="entry name" value="LAT"/>
</dbReference>
<feature type="domain" description="N-acetyltransferase" evidence="1">
    <location>
        <begin position="35"/>
        <end position="167"/>
    </location>
</feature>
<dbReference type="InterPro" id="IPR055100">
    <property type="entry name" value="GNAT_LYC1-like"/>
</dbReference>
<sequence length="374" mass="41415">MARELILANPTPDESRQTWTCTHPLWGAALSLDGYILRETRQADLPLARDGGLRPWVLVEADSQPDSRDILSSCETLRKRALVRRPDGEVSEVIAHGVASVFTDPAFRGKGHASTMMARLGETLQAEGALLSVLWSDIGKEFYNKHGWRPFESDHLEFPVPAQQEDGDAPQPPASVTIVRYDDIPQLAAADERLIRRAISRPPASPGKTTRVAILPDAATLQWHVLRDAAQCENILGRTPTSHGAVYTTPSGRRVWAIWRRNHSAPPSQPEKNTFYILRLVVEDEDEATIPDDELRGALEAIVAAAKSEARDWACGTVHLWNPEPRVRSLAEGSAKLGARLVSRESDSVTSLRWFGDGDVDSVEWLANEKFAWC</sequence>